<organism evidence="1 2">
    <name type="scientific">Bradyrhizobium arachidis</name>
    <dbReference type="NCBI Taxonomy" id="858423"/>
    <lineage>
        <taxon>Bacteria</taxon>
        <taxon>Pseudomonadati</taxon>
        <taxon>Pseudomonadota</taxon>
        <taxon>Alphaproteobacteria</taxon>
        <taxon>Hyphomicrobiales</taxon>
        <taxon>Nitrobacteraceae</taxon>
        <taxon>Bradyrhizobium</taxon>
    </lineage>
</organism>
<dbReference type="Proteomes" id="UP000594015">
    <property type="component" value="Chromosome"/>
</dbReference>
<evidence type="ECO:0000313" key="1">
    <source>
        <dbReference type="EMBL" id="QOZ66449.1"/>
    </source>
</evidence>
<accession>A0AAE7NI62</accession>
<reference evidence="1 2" key="1">
    <citation type="submission" date="2018-06" db="EMBL/GenBank/DDBJ databases">
        <title>Comparative genomics of Bradyrhizobium nodulating Arachidis hypogaea.</title>
        <authorList>
            <person name="Li Y."/>
        </authorList>
    </citation>
    <scope>NUCLEOTIDE SEQUENCE [LARGE SCALE GENOMIC DNA]</scope>
    <source>
        <strain evidence="1 2">CCBAU 051107</strain>
    </source>
</reference>
<gene>
    <name evidence="1" type="ORF">WN72_08590</name>
</gene>
<sequence>MVQRAWTRKLQLRGRHGHGSKSKIVELIGLDYAGNWVSQQWLACALDYHRHYQPGTCTVLAGCLHSDNEKRLAMNGR</sequence>
<dbReference type="AlphaFoldDB" id="A0AAE7NI62"/>
<dbReference type="EMBL" id="CP030050">
    <property type="protein sequence ID" value="QOZ66449.1"/>
    <property type="molecule type" value="Genomic_DNA"/>
</dbReference>
<protein>
    <submittedName>
        <fullName evidence="1">Uncharacterized protein</fullName>
    </submittedName>
</protein>
<dbReference type="KEGG" id="barh:WN72_08590"/>
<name>A0AAE7NI62_9BRAD</name>
<evidence type="ECO:0000313" key="2">
    <source>
        <dbReference type="Proteomes" id="UP000594015"/>
    </source>
</evidence>
<proteinExistence type="predicted"/>